<organism evidence="1 2">
    <name type="scientific">Caenorhabditis japonica</name>
    <dbReference type="NCBI Taxonomy" id="281687"/>
    <lineage>
        <taxon>Eukaryota</taxon>
        <taxon>Metazoa</taxon>
        <taxon>Ecdysozoa</taxon>
        <taxon>Nematoda</taxon>
        <taxon>Chromadorea</taxon>
        <taxon>Rhabditida</taxon>
        <taxon>Rhabditina</taxon>
        <taxon>Rhabditomorpha</taxon>
        <taxon>Rhabditoidea</taxon>
        <taxon>Rhabditidae</taxon>
        <taxon>Peloderinae</taxon>
        <taxon>Caenorhabditis</taxon>
    </lineage>
</organism>
<accession>A0A8R1HKV9</accession>
<reference evidence="1" key="2">
    <citation type="submission" date="2022-06" db="UniProtKB">
        <authorList>
            <consortium name="EnsemblMetazoa"/>
        </authorList>
    </citation>
    <scope>IDENTIFICATION</scope>
    <source>
        <strain evidence="1">DF5081</strain>
    </source>
</reference>
<evidence type="ECO:0000313" key="1">
    <source>
        <dbReference type="EnsemblMetazoa" id="CJA01362.1"/>
    </source>
</evidence>
<sequence>MMRGSGGREFQKGSITTDDSDLPKKCVVIRKKKIGETVEKIELRYVAYNRLEKGAYSTTMEAINDATTYFKDRASDLEFRGETTAEKTLTSKSDGKGRKKLEQCLPILLNLCARFAETEKNKAYSVHKRTQSGALKSLCDEIVAEVSYVLNNGHPVTADLIKKIANINTLSRQVLANESKLEECLTPDENELAASKSKTSDKFK</sequence>
<keyword evidence="2" id="KW-1185">Reference proteome</keyword>
<dbReference type="EnsemblMetazoa" id="CJA01362.1">
    <property type="protein sequence ID" value="CJA01362.1"/>
    <property type="gene ID" value="WBGene00120566"/>
</dbReference>
<dbReference type="Proteomes" id="UP000005237">
    <property type="component" value="Unassembled WGS sequence"/>
</dbReference>
<dbReference type="AlphaFoldDB" id="A0A8R1HKV9"/>
<protein>
    <submittedName>
        <fullName evidence="1">Uncharacterized protein</fullName>
    </submittedName>
</protein>
<name>A0A8R1HKV9_CAEJA</name>
<proteinExistence type="predicted"/>
<reference evidence="2" key="1">
    <citation type="submission" date="2010-08" db="EMBL/GenBank/DDBJ databases">
        <authorList>
            <consortium name="Caenorhabditis japonica Sequencing Consortium"/>
            <person name="Wilson R.K."/>
        </authorList>
    </citation>
    <scope>NUCLEOTIDE SEQUENCE [LARGE SCALE GENOMIC DNA]</scope>
    <source>
        <strain evidence="2">DF5081</strain>
    </source>
</reference>
<evidence type="ECO:0000313" key="2">
    <source>
        <dbReference type="Proteomes" id="UP000005237"/>
    </source>
</evidence>